<dbReference type="PANTHER" id="PTHR44520">
    <property type="entry name" value="RESPONSE REGULATOR RCP1-RELATED"/>
    <property type="match status" value="1"/>
</dbReference>
<dbReference type="EMBL" id="WPIN01000032">
    <property type="protein sequence ID" value="MVM36195.1"/>
    <property type="molecule type" value="Genomic_DNA"/>
</dbReference>
<dbReference type="SUPFAM" id="SSF52172">
    <property type="entry name" value="CheY-like"/>
    <property type="match status" value="1"/>
</dbReference>
<evidence type="ECO:0000256" key="1">
    <source>
        <dbReference type="PROSITE-ProRule" id="PRU00169"/>
    </source>
</evidence>
<dbReference type="RefSeq" id="WP_157590993.1">
    <property type="nucleotide sequence ID" value="NZ_WPIN01000032.1"/>
</dbReference>
<dbReference type="InterPro" id="IPR011006">
    <property type="entry name" value="CheY-like_superfamily"/>
</dbReference>
<dbReference type="Gene3D" id="3.40.50.2300">
    <property type="match status" value="1"/>
</dbReference>
<protein>
    <submittedName>
        <fullName evidence="3">Response regulator</fullName>
    </submittedName>
</protein>
<keyword evidence="4" id="KW-1185">Reference proteome</keyword>
<comment type="caution">
    <text evidence="3">The sequence shown here is derived from an EMBL/GenBank/DDBJ whole genome shotgun (WGS) entry which is preliminary data.</text>
</comment>
<accession>A0A7K1SQV5</accession>
<evidence type="ECO:0000259" key="2">
    <source>
        <dbReference type="PROSITE" id="PS50110"/>
    </source>
</evidence>
<sequence length="158" mass="18501">MKNAHDLINANFKNAKLLIVEDNNDQWLIIQQAMRQCMSELTAERVSTLEQAMTLLNDWRYQEWEIPKLILLDLYLPTNADGWWLLKQIRAMSSSIGKLPIVMLTSSVDPIDIKDAYRLGVSAYVVKPIEFADWLTCFRELRTYWLETVTLPSIQYEF</sequence>
<proteinExistence type="predicted"/>
<dbReference type="GO" id="GO:0000160">
    <property type="term" value="P:phosphorelay signal transduction system"/>
    <property type="evidence" value="ECO:0007669"/>
    <property type="project" value="InterPro"/>
</dbReference>
<dbReference type="AlphaFoldDB" id="A0A7K1SQV5"/>
<dbReference type="InterPro" id="IPR052893">
    <property type="entry name" value="TCS_response_regulator"/>
</dbReference>
<dbReference type="SMART" id="SM00448">
    <property type="entry name" value="REC"/>
    <property type="match status" value="1"/>
</dbReference>
<feature type="domain" description="Response regulatory" evidence="2">
    <location>
        <begin position="16"/>
        <end position="142"/>
    </location>
</feature>
<feature type="modified residue" description="4-aspartylphosphate" evidence="1">
    <location>
        <position position="73"/>
    </location>
</feature>
<keyword evidence="1" id="KW-0597">Phosphoprotein</keyword>
<dbReference type="Proteomes" id="UP000436006">
    <property type="component" value="Unassembled WGS sequence"/>
</dbReference>
<name>A0A7K1SQV5_9BACT</name>
<organism evidence="3 4">
    <name type="scientific">Spirosoma arboris</name>
    <dbReference type="NCBI Taxonomy" id="2682092"/>
    <lineage>
        <taxon>Bacteria</taxon>
        <taxon>Pseudomonadati</taxon>
        <taxon>Bacteroidota</taxon>
        <taxon>Cytophagia</taxon>
        <taxon>Cytophagales</taxon>
        <taxon>Cytophagaceae</taxon>
        <taxon>Spirosoma</taxon>
    </lineage>
</organism>
<dbReference type="PROSITE" id="PS50110">
    <property type="entry name" value="RESPONSE_REGULATORY"/>
    <property type="match status" value="1"/>
</dbReference>
<dbReference type="Pfam" id="PF00072">
    <property type="entry name" value="Response_reg"/>
    <property type="match status" value="1"/>
</dbReference>
<evidence type="ECO:0000313" key="3">
    <source>
        <dbReference type="EMBL" id="MVM36195.1"/>
    </source>
</evidence>
<reference evidence="3 4" key="1">
    <citation type="submission" date="2019-12" db="EMBL/GenBank/DDBJ databases">
        <title>Spirosoma sp. HMF4905 genome sequencing and assembly.</title>
        <authorList>
            <person name="Kang H."/>
            <person name="Cha I."/>
            <person name="Kim H."/>
            <person name="Joh K."/>
        </authorList>
    </citation>
    <scope>NUCLEOTIDE SEQUENCE [LARGE SCALE GENOMIC DNA]</scope>
    <source>
        <strain evidence="3 4">HMF4905</strain>
    </source>
</reference>
<dbReference type="InterPro" id="IPR001789">
    <property type="entry name" value="Sig_transdc_resp-reg_receiver"/>
</dbReference>
<gene>
    <name evidence="3" type="ORF">GO755_39660</name>
</gene>
<evidence type="ECO:0000313" key="4">
    <source>
        <dbReference type="Proteomes" id="UP000436006"/>
    </source>
</evidence>